<keyword evidence="4 7" id="KW-1133">Transmembrane helix</keyword>
<feature type="signal peptide" evidence="8">
    <location>
        <begin position="1"/>
        <end position="20"/>
    </location>
</feature>
<keyword evidence="11" id="KW-1185">Reference proteome</keyword>
<feature type="domain" description="Major facilitator superfamily (MFS) profile" evidence="9">
    <location>
        <begin position="14"/>
        <end position="455"/>
    </location>
</feature>
<dbReference type="InterPro" id="IPR005829">
    <property type="entry name" value="Sugar_transporter_CS"/>
</dbReference>
<keyword evidence="8" id="KW-0732">Signal</keyword>
<dbReference type="GO" id="GO:0016020">
    <property type="term" value="C:membrane"/>
    <property type="evidence" value="ECO:0007669"/>
    <property type="project" value="UniProtKB-SubCell"/>
</dbReference>
<evidence type="ECO:0000259" key="9">
    <source>
        <dbReference type="PROSITE" id="PS50850"/>
    </source>
</evidence>
<dbReference type="OMA" id="NAAPYMS"/>
<accession>T1IKN2</accession>
<feature type="transmembrane region" description="Helical" evidence="7">
    <location>
        <begin position="402"/>
        <end position="423"/>
    </location>
</feature>
<dbReference type="InterPro" id="IPR045263">
    <property type="entry name" value="GLUT"/>
</dbReference>
<dbReference type="PRINTS" id="PR00171">
    <property type="entry name" value="SUGRTRNSPORT"/>
</dbReference>
<dbReference type="PROSITE" id="PS00217">
    <property type="entry name" value="SUGAR_TRANSPORT_2"/>
    <property type="match status" value="1"/>
</dbReference>
<dbReference type="InterPro" id="IPR005828">
    <property type="entry name" value="MFS_sugar_transport-like"/>
</dbReference>
<dbReference type="NCBIfam" id="TIGR00879">
    <property type="entry name" value="SP"/>
    <property type="match status" value="1"/>
</dbReference>
<protein>
    <recommendedName>
        <fullName evidence="9">Major facilitator superfamily (MFS) profile domain-containing protein</fullName>
    </recommendedName>
</protein>
<evidence type="ECO:0000256" key="2">
    <source>
        <dbReference type="ARBA" id="ARBA00022448"/>
    </source>
</evidence>
<dbReference type="InterPro" id="IPR003663">
    <property type="entry name" value="Sugar/inositol_transpt"/>
</dbReference>
<dbReference type="Proteomes" id="UP000014500">
    <property type="component" value="Unassembled WGS sequence"/>
</dbReference>
<dbReference type="eggNOG" id="KOG0569">
    <property type="taxonomic scope" value="Eukaryota"/>
</dbReference>
<name>T1IKN2_STRMM</name>
<feature type="transmembrane region" description="Helical" evidence="7">
    <location>
        <begin position="156"/>
        <end position="178"/>
    </location>
</feature>
<feature type="transmembrane region" description="Helical" evidence="7">
    <location>
        <begin position="121"/>
        <end position="144"/>
    </location>
</feature>
<evidence type="ECO:0000256" key="6">
    <source>
        <dbReference type="RuleBase" id="RU003346"/>
    </source>
</evidence>
<comment type="subcellular location">
    <subcellularLocation>
        <location evidence="1">Membrane</location>
        <topology evidence="1">Multi-pass membrane protein</topology>
    </subcellularLocation>
</comment>
<reference evidence="10" key="2">
    <citation type="submission" date="2015-02" db="UniProtKB">
        <authorList>
            <consortium name="EnsemblMetazoa"/>
        </authorList>
    </citation>
    <scope>IDENTIFICATION</scope>
</reference>
<feature type="transmembrane region" description="Helical" evidence="7">
    <location>
        <begin position="62"/>
        <end position="85"/>
    </location>
</feature>
<organism evidence="10 11">
    <name type="scientific">Strigamia maritima</name>
    <name type="common">European centipede</name>
    <name type="synonym">Geophilus maritimus</name>
    <dbReference type="NCBI Taxonomy" id="126957"/>
    <lineage>
        <taxon>Eukaryota</taxon>
        <taxon>Metazoa</taxon>
        <taxon>Ecdysozoa</taxon>
        <taxon>Arthropoda</taxon>
        <taxon>Myriapoda</taxon>
        <taxon>Chilopoda</taxon>
        <taxon>Pleurostigmophora</taxon>
        <taxon>Geophilomorpha</taxon>
        <taxon>Linotaeniidae</taxon>
        <taxon>Strigamia</taxon>
    </lineage>
</organism>
<feature type="chain" id="PRO_5004589861" description="Major facilitator superfamily (MFS) profile domain-containing protein" evidence="8">
    <location>
        <begin position="21"/>
        <end position="468"/>
    </location>
</feature>
<dbReference type="PANTHER" id="PTHR23503:SF8">
    <property type="entry name" value="FACILITATED GLUCOSE TRANSPORTER PROTEIN 1"/>
    <property type="match status" value="1"/>
</dbReference>
<feature type="transmembrane region" description="Helical" evidence="7">
    <location>
        <begin position="364"/>
        <end position="390"/>
    </location>
</feature>
<feature type="transmembrane region" description="Helical" evidence="7">
    <location>
        <begin position="269"/>
        <end position="289"/>
    </location>
</feature>
<evidence type="ECO:0000313" key="10">
    <source>
        <dbReference type="EnsemblMetazoa" id="SMAR001484-PA"/>
    </source>
</evidence>
<feature type="transmembrane region" description="Helical" evidence="7">
    <location>
        <begin position="184"/>
        <end position="206"/>
    </location>
</feature>
<dbReference type="HOGENOM" id="CLU_001265_30_5_1"/>
<keyword evidence="3 7" id="KW-0812">Transmembrane</keyword>
<dbReference type="InterPro" id="IPR036259">
    <property type="entry name" value="MFS_trans_sf"/>
</dbReference>
<dbReference type="SUPFAM" id="SSF103473">
    <property type="entry name" value="MFS general substrate transporter"/>
    <property type="match status" value="1"/>
</dbReference>
<evidence type="ECO:0000256" key="3">
    <source>
        <dbReference type="ARBA" id="ARBA00022692"/>
    </source>
</evidence>
<evidence type="ECO:0000256" key="7">
    <source>
        <dbReference type="SAM" id="Phobius"/>
    </source>
</evidence>
<dbReference type="EnsemblMetazoa" id="SMAR001484-RA">
    <property type="protein sequence ID" value="SMAR001484-PA"/>
    <property type="gene ID" value="SMAR001484"/>
</dbReference>
<keyword evidence="5 7" id="KW-0472">Membrane</keyword>
<feature type="transmembrane region" description="Helical" evidence="7">
    <location>
        <begin position="97"/>
        <end position="115"/>
    </location>
</feature>
<dbReference type="EMBL" id="JH430577">
    <property type="status" value="NOT_ANNOTATED_CDS"/>
    <property type="molecule type" value="Genomic_DNA"/>
</dbReference>
<evidence type="ECO:0000256" key="4">
    <source>
        <dbReference type="ARBA" id="ARBA00022989"/>
    </source>
</evidence>
<comment type="similarity">
    <text evidence="6">Belongs to the major facilitator superfamily. Sugar transporter (TC 2.A.1.1) family.</text>
</comment>
<dbReference type="PROSITE" id="PS50850">
    <property type="entry name" value="MFS"/>
    <property type="match status" value="1"/>
</dbReference>
<feature type="transmembrane region" description="Helical" evidence="7">
    <location>
        <begin position="335"/>
        <end position="358"/>
    </location>
</feature>
<keyword evidence="2 6" id="KW-0813">Transport</keyword>
<reference evidence="11" key="1">
    <citation type="submission" date="2011-05" db="EMBL/GenBank/DDBJ databases">
        <authorList>
            <person name="Richards S.R."/>
            <person name="Qu J."/>
            <person name="Jiang H."/>
            <person name="Jhangiani S.N."/>
            <person name="Agravi P."/>
            <person name="Goodspeed R."/>
            <person name="Gross S."/>
            <person name="Mandapat C."/>
            <person name="Jackson L."/>
            <person name="Mathew T."/>
            <person name="Pu L."/>
            <person name="Thornton R."/>
            <person name="Saada N."/>
            <person name="Wilczek-Boney K.B."/>
            <person name="Lee S."/>
            <person name="Kovar C."/>
            <person name="Wu Y."/>
            <person name="Scherer S.E."/>
            <person name="Worley K.C."/>
            <person name="Muzny D.M."/>
            <person name="Gibbs R."/>
        </authorList>
    </citation>
    <scope>NUCLEOTIDE SEQUENCE</scope>
    <source>
        <strain evidence="11">Brora</strain>
    </source>
</reference>
<dbReference type="Gene3D" id="1.20.1250.20">
    <property type="entry name" value="MFS general substrate transporter like domains"/>
    <property type="match status" value="1"/>
</dbReference>
<proteinExistence type="inferred from homology"/>
<sequence>FWFNKPKCHFFLAVAVCVLGSGFQHGFHTGVVNTSQNVLETFINRTQVQRNGAGFSHGQMSVLWASVVSIYCLGATVGSFFISYVAETFGRKRALSANNVILVLGVALTCFSYYAKSYELIIIGRFVIGINTGLNAGLAPIYLTEIAPKSIRGATGSTYQLIVTVAILLSEGLAHPSVLGTSNYWPFLFALTAVPAVLQSVGLYFCPETPYFVYKKTKDKQQVEEVLTWLRQVPNVQDEVNLIQTEVDTLNKSKLTIQEAMNEKVFRQLLVIGIEIVLARQLCGIHVVIYYSTDLFVLAGLTTSAAVLSTLGVSTVQVIVTGFSLWLVERFGRRPVFLLGIFFLTIVCLLLTTCLVLQHDHPYLGHVSVFLVLLFIMIYSLGVSSIPWFIVSELFDPGARSLANSIATSVNWFVNFVLVLVHLPLEQVMGGYVLVINVVCLVPLLFALRSMPETKDRTPSQIKSLLAF</sequence>
<evidence type="ECO:0000256" key="5">
    <source>
        <dbReference type="ARBA" id="ARBA00023136"/>
    </source>
</evidence>
<dbReference type="AlphaFoldDB" id="T1IKN2"/>
<evidence type="ECO:0000313" key="11">
    <source>
        <dbReference type="Proteomes" id="UP000014500"/>
    </source>
</evidence>
<feature type="transmembrane region" description="Helical" evidence="7">
    <location>
        <begin position="429"/>
        <end position="448"/>
    </location>
</feature>
<feature type="transmembrane region" description="Helical" evidence="7">
    <location>
        <begin position="295"/>
        <end position="328"/>
    </location>
</feature>
<dbReference type="Pfam" id="PF00083">
    <property type="entry name" value="Sugar_tr"/>
    <property type="match status" value="1"/>
</dbReference>
<dbReference type="PANTHER" id="PTHR23503">
    <property type="entry name" value="SOLUTE CARRIER FAMILY 2"/>
    <property type="match status" value="1"/>
</dbReference>
<dbReference type="GO" id="GO:0015149">
    <property type="term" value="F:hexose transmembrane transporter activity"/>
    <property type="evidence" value="ECO:0007669"/>
    <property type="project" value="TreeGrafter"/>
</dbReference>
<dbReference type="PROSITE" id="PS00216">
    <property type="entry name" value="SUGAR_TRANSPORT_1"/>
    <property type="match status" value="1"/>
</dbReference>
<dbReference type="InterPro" id="IPR020846">
    <property type="entry name" value="MFS_dom"/>
</dbReference>
<evidence type="ECO:0000256" key="8">
    <source>
        <dbReference type="SAM" id="SignalP"/>
    </source>
</evidence>
<dbReference type="PhylomeDB" id="T1IKN2"/>
<dbReference type="STRING" id="126957.T1IKN2"/>
<evidence type="ECO:0000256" key="1">
    <source>
        <dbReference type="ARBA" id="ARBA00004141"/>
    </source>
</evidence>